<proteinExistence type="predicted"/>
<protein>
    <submittedName>
        <fullName evidence="1">Rh11</fullName>
    </submittedName>
</protein>
<evidence type="ECO:0000313" key="1">
    <source>
        <dbReference type="EMBL" id="AAZ80509.1"/>
    </source>
</evidence>
<evidence type="ECO:0000313" key="2">
    <source>
        <dbReference type="Proteomes" id="UP000115582"/>
    </source>
</evidence>
<reference evidence="1 2" key="1">
    <citation type="journal article" date="2006" name="J. Virol.">
        <title>Genomic sequence of rhesus cytomegalovirus 180.92: insights into the coding potential of rhesus cytomegalovirus.</title>
        <authorList>
            <person name="Rivailler P."/>
            <person name="Kaur A."/>
            <person name="Johnson R.P."/>
            <person name="Wang F."/>
        </authorList>
    </citation>
    <scope>NUCLEOTIDE SEQUENCE [LARGE SCALE GENOMIC DNA]</scope>
    <source>
        <strain evidence="1">CMV 180.92</strain>
    </source>
</reference>
<sequence>MPVIQHVKLGKYTILVLERSTKEQFGLKQQLKVVAAELLNILRHDNVDCFPDNDESSGLKQLFVTPFWMFSFQNIAHSVVFPEPDSSVHHETRHQAKSLLTDSQTHIFGHFGRIDHVHLDIFDRGGIHFTVNNLILHLSVSEETQL</sequence>
<accession>Q2FAW1</accession>
<name>Q2FAW1_RHCM6</name>
<organism evidence="1 2">
    <name type="scientific">Rhesus cytomegalovirus (strain 68-1)</name>
    <name type="common">RhCMV</name>
    <dbReference type="NCBI Taxonomy" id="47929"/>
    <lineage>
        <taxon>Viruses</taxon>
        <taxon>Duplodnaviria</taxon>
        <taxon>Heunggongvirae</taxon>
        <taxon>Peploviricota</taxon>
        <taxon>Herviviricetes</taxon>
        <taxon>Herpesvirales</taxon>
        <taxon>Orthoherpesviridae</taxon>
        <taxon>Betaherpesvirinae</taxon>
        <taxon>Cytomegalovirus</taxon>
        <taxon>Cytomegalovirus macacinebeta3</taxon>
    </lineage>
</organism>
<dbReference type="Proteomes" id="UP000115582">
    <property type="component" value="Segment"/>
</dbReference>
<dbReference type="EMBL" id="DQ120516">
    <property type="protein sequence ID" value="AAZ80509.1"/>
    <property type="molecule type" value="Genomic_DNA"/>
</dbReference>
<organismHost>
    <name type="scientific">Macaca mulatta</name>
    <name type="common">Rhesus macaque</name>
    <dbReference type="NCBI Taxonomy" id="9544"/>
</organismHost>